<dbReference type="EMBL" id="NCSJ02000195">
    <property type="protein sequence ID" value="RFU27671.1"/>
    <property type="molecule type" value="Genomic_DNA"/>
</dbReference>
<reference evidence="5 6" key="1">
    <citation type="submission" date="2018-05" db="EMBL/GenBank/DDBJ databases">
        <title>Draft genome sequence of Scytalidium lignicola DSM 105466, a ubiquitous saprotrophic fungus.</title>
        <authorList>
            <person name="Buettner E."/>
            <person name="Gebauer A.M."/>
            <person name="Hofrichter M."/>
            <person name="Liers C."/>
            <person name="Kellner H."/>
        </authorList>
    </citation>
    <scope>NUCLEOTIDE SEQUENCE [LARGE SCALE GENOMIC DNA]</scope>
    <source>
        <strain evidence="5 6">DSM 105466</strain>
    </source>
</reference>
<dbReference type="GO" id="GO:0006351">
    <property type="term" value="P:DNA-templated transcription"/>
    <property type="evidence" value="ECO:0007669"/>
    <property type="project" value="InterPro"/>
</dbReference>
<accession>A0A3E2H2Y4</accession>
<dbReference type="STRING" id="5539.A0A3E2H2Y4"/>
<comment type="subcellular location">
    <subcellularLocation>
        <location evidence="1">Nucleus</location>
    </subcellularLocation>
</comment>
<dbReference type="PANTHER" id="PTHR31001">
    <property type="entry name" value="UNCHARACTERIZED TRANSCRIPTIONAL REGULATORY PROTEIN"/>
    <property type="match status" value="1"/>
</dbReference>
<dbReference type="Pfam" id="PF04082">
    <property type="entry name" value="Fungal_trans"/>
    <property type="match status" value="1"/>
</dbReference>
<evidence type="ECO:0000313" key="6">
    <source>
        <dbReference type="Proteomes" id="UP000258309"/>
    </source>
</evidence>
<evidence type="ECO:0000256" key="2">
    <source>
        <dbReference type="ARBA" id="ARBA00023242"/>
    </source>
</evidence>
<feature type="domain" description="Xylanolytic transcriptional activator regulatory" evidence="4">
    <location>
        <begin position="304"/>
        <end position="378"/>
    </location>
</feature>
<organism evidence="5 6">
    <name type="scientific">Scytalidium lignicola</name>
    <name type="common">Hyphomycete</name>
    <dbReference type="NCBI Taxonomy" id="5539"/>
    <lineage>
        <taxon>Eukaryota</taxon>
        <taxon>Fungi</taxon>
        <taxon>Dikarya</taxon>
        <taxon>Ascomycota</taxon>
        <taxon>Pezizomycotina</taxon>
        <taxon>Leotiomycetes</taxon>
        <taxon>Leotiomycetes incertae sedis</taxon>
        <taxon>Scytalidium</taxon>
    </lineage>
</organism>
<dbReference type="CDD" id="cd12148">
    <property type="entry name" value="fungal_TF_MHR"/>
    <property type="match status" value="1"/>
</dbReference>
<feature type="compositionally biased region" description="Polar residues" evidence="3">
    <location>
        <begin position="1"/>
        <end position="11"/>
    </location>
</feature>
<keyword evidence="2" id="KW-0539">Nucleus</keyword>
<evidence type="ECO:0000313" key="5">
    <source>
        <dbReference type="EMBL" id="RFU27671.1"/>
    </source>
</evidence>
<evidence type="ECO:0000256" key="3">
    <source>
        <dbReference type="SAM" id="MobiDB-lite"/>
    </source>
</evidence>
<dbReference type="OrthoDB" id="3989227at2759"/>
<feature type="non-terminal residue" evidence="5">
    <location>
        <position position="765"/>
    </location>
</feature>
<dbReference type="GO" id="GO:0008270">
    <property type="term" value="F:zinc ion binding"/>
    <property type="evidence" value="ECO:0007669"/>
    <property type="project" value="InterPro"/>
</dbReference>
<dbReference type="Proteomes" id="UP000258309">
    <property type="component" value="Unassembled WGS sequence"/>
</dbReference>
<dbReference type="OMA" id="WANIGNE"/>
<dbReference type="AlphaFoldDB" id="A0A3E2H2Y4"/>
<comment type="caution">
    <text evidence="5">The sequence shown here is derived from an EMBL/GenBank/DDBJ whole genome shotgun (WGS) entry which is preliminary data.</text>
</comment>
<dbReference type="InterPro" id="IPR050613">
    <property type="entry name" value="Sec_Metabolite_Reg"/>
</dbReference>
<sequence length="765" mass="86667">MSSSSLTSQTKWKGGRTRQQRAREEAFDAEFSQLQDDIPKGKSDDFATGNLDDDRDAESSQGDNPRSPRPGYLTLQNGGRSRYVSDTFWANIGNEVVELDELLSNVPTFPLPLCYCGLAPYKQLHGSTGTQSDNESTTVMSNKKNKASVDSEDRCDLMYSLAQLLNMLPPKEICDNLYQNFLDIIHPITPLLHIPTFQSQYTRFWQWFLSWDREEIPTGILAETPSFLPLLFAVLFVGSFGQPTPLFNQDSTEASLSAMTTQLYKLHSHALSLVSFPQNPTIYSLIAYLMAQNLLIREEESLSSCSYLSVALRIAQAMGLHRDSALFKLDPIQAEIRRRIWWHIIHTDIMTCLSSGLPPLMVVDNVYDTRMISEVKDECIGISENDGLDQKQRQNCAKSASLENNISTPDSQMLDIRYVVAVGRYKLTALIRKILRHQFDVRPKSMKDFAALKKLVDEQSSETLTRIKQIAVMQLTPKASCHQDLGASSTHSRDSKDMTSVAFQTWAQKLLSLMNHRAYCMLYQPLLKGEFGGLNSLVRKDAIHHCHSYVENFLDMCTTPEFRPFYWLYPGTYQPLQAMAILLADVLKSPHSAEAQHSRTLVERLFSMVGSDGVGWYKESNPRRSLSTAGKEVWKMLRRLRRQAWKKAGIDPDMVWMDGNFEHGAEASEETSTIELAPQLLGQVADKASEPEIRVPAYEDIPTVKESSTDNVLVEFLTNNADLYVENPTLPSQFTQGEVDYLDWSEWDSLVDRFFNMPDPGQINF</sequence>
<dbReference type="SMART" id="SM00906">
    <property type="entry name" value="Fungal_trans"/>
    <property type="match status" value="1"/>
</dbReference>
<evidence type="ECO:0000256" key="1">
    <source>
        <dbReference type="ARBA" id="ARBA00004123"/>
    </source>
</evidence>
<keyword evidence="6" id="KW-1185">Reference proteome</keyword>
<gene>
    <name evidence="5" type="ORF">B7463_g8653</name>
</gene>
<protein>
    <recommendedName>
        <fullName evidence="4">Xylanolytic transcriptional activator regulatory domain-containing protein</fullName>
    </recommendedName>
</protein>
<feature type="non-terminal residue" evidence="5">
    <location>
        <position position="1"/>
    </location>
</feature>
<proteinExistence type="predicted"/>
<name>A0A3E2H2Y4_SCYLI</name>
<dbReference type="GO" id="GO:0005634">
    <property type="term" value="C:nucleus"/>
    <property type="evidence" value="ECO:0007669"/>
    <property type="project" value="UniProtKB-SubCell"/>
</dbReference>
<feature type="region of interest" description="Disordered" evidence="3">
    <location>
        <begin position="1"/>
        <end position="78"/>
    </location>
</feature>
<dbReference type="InterPro" id="IPR007219">
    <property type="entry name" value="XnlR_reg_dom"/>
</dbReference>
<dbReference type="PANTHER" id="PTHR31001:SF40">
    <property type="entry name" value="ZN(II)2CYS6 TRANSCRIPTION FACTOR (EUROFUNG)"/>
    <property type="match status" value="1"/>
</dbReference>
<dbReference type="GO" id="GO:0003677">
    <property type="term" value="F:DNA binding"/>
    <property type="evidence" value="ECO:0007669"/>
    <property type="project" value="InterPro"/>
</dbReference>
<evidence type="ECO:0000259" key="4">
    <source>
        <dbReference type="SMART" id="SM00906"/>
    </source>
</evidence>